<feature type="transmembrane region" description="Helical" evidence="1">
    <location>
        <begin position="34"/>
        <end position="59"/>
    </location>
</feature>
<gene>
    <name evidence="2" type="ORF">SAMN04488529_102453</name>
</gene>
<dbReference type="RefSeq" id="WP_089967430.1">
    <property type="nucleotide sequence ID" value="NZ_FNJM01000002.1"/>
</dbReference>
<reference evidence="2 3" key="1">
    <citation type="submission" date="2016-10" db="EMBL/GenBank/DDBJ databases">
        <authorList>
            <person name="de Groot N.N."/>
        </authorList>
    </citation>
    <scope>NUCLEOTIDE SEQUENCE [LARGE SCALE GENOMIC DNA]</scope>
    <source>
        <strain evidence="2 3">DSM 12272</strain>
    </source>
</reference>
<keyword evidence="1" id="KW-1133">Transmembrane helix</keyword>
<name>A0A1H0QNT8_9CLOT</name>
<dbReference type="Proteomes" id="UP000198597">
    <property type="component" value="Unassembled WGS sequence"/>
</dbReference>
<feature type="transmembrane region" description="Helical" evidence="1">
    <location>
        <begin position="66"/>
        <end position="87"/>
    </location>
</feature>
<keyword evidence="3" id="KW-1185">Reference proteome</keyword>
<accession>A0A1H0QNT8</accession>
<evidence type="ECO:0000313" key="2">
    <source>
        <dbReference type="EMBL" id="SDP19017.1"/>
    </source>
</evidence>
<organism evidence="2 3">
    <name type="scientific">Clostridium gasigenes</name>
    <dbReference type="NCBI Taxonomy" id="94869"/>
    <lineage>
        <taxon>Bacteria</taxon>
        <taxon>Bacillati</taxon>
        <taxon>Bacillota</taxon>
        <taxon>Clostridia</taxon>
        <taxon>Eubacteriales</taxon>
        <taxon>Clostridiaceae</taxon>
        <taxon>Clostridium</taxon>
    </lineage>
</organism>
<feature type="transmembrane region" description="Helical" evidence="1">
    <location>
        <begin position="7"/>
        <end position="28"/>
    </location>
</feature>
<keyword evidence="1" id="KW-0472">Membrane</keyword>
<evidence type="ECO:0000256" key="1">
    <source>
        <dbReference type="SAM" id="Phobius"/>
    </source>
</evidence>
<keyword evidence="1" id="KW-0812">Transmembrane</keyword>
<dbReference type="EMBL" id="FNJM01000002">
    <property type="protein sequence ID" value="SDP19017.1"/>
    <property type="molecule type" value="Genomic_DNA"/>
</dbReference>
<dbReference type="AlphaFoldDB" id="A0A1H0QNT8"/>
<sequence>MKKLASIFGKISFCIAIGVIFLCVNYFAKIIPFIHVSSFILIMPLYICPLSIILAIISLSKKKNKWAIIGLTLNSIMFLLEIAFIIMGTRLLR</sequence>
<evidence type="ECO:0000313" key="3">
    <source>
        <dbReference type="Proteomes" id="UP000198597"/>
    </source>
</evidence>
<proteinExistence type="predicted"/>
<protein>
    <submittedName>
        <fullName evidence="2">Uncharacterized protein</fullName>
    </submittedName>
</protein>